<reference evidence="1 2" key="1">
    <citation type="submission" date="2019-05" db="EMBL/GenBank/DDBJ databases">
        <title>Draft Genome of Bradyrhizobium elkanii strain SEMIA 938, Used in Commercial Inoculants for Lupinus spp. in Brazil.</title>
        <authorList>
            <person name="Hungria M."/>
            <person name="Delamuta J.R.M."/>
            <person name="Ribeiro R.A."/>
            <person name="Nogueira M.A."/>
        </authorList>
    </citation>
    <scope>NUCLEOTIDE SEQUENCE [LARGE SCALE GENOMIC DNA]</scope>
    <source>
        <strain evidence="1 2">Semia 938</strain>
    </source>
</reference>
<proteinExistence type="predicted"/>
<accession>A0A4U6RGS2</accession>
<evidence type="ECO:0000313" key="2">
    <source>
        <dbReference type="Proteomes" id="UP000305095"/>
    </source>
</evidence>
<gene>
    <name evidence="1" type="ORF">FDV58_37685</name>
</gene>
<name>A0A4U6RGS2_BRAEL</name>
<evidence type="ECO:0000313" key="1">
    <source>
        <dbReference type="EMBL" id="TKV73289.1"/>
    </source>
</evidence>
<sequence length="86" mass="9579">MAIDEIEYLLARQAALEAVLMEVTVPLLVATGPDLARELVENIRTNMTIKQTRPNEHLRLLTEECLQALADKAEARVRAKLVNGGR</sequence>
<comment type="caution">
    <text evidence="1">The sequence shown here is derived from an EMBL/GenBank/DDBJ whole genome shotgun (WGS) entry which is preliminary data.</text>
</comment>
<organism evidence="1 2">
    <name type="scientific">Bradyrhizobium elkanii</name>
    <dbReference type="NCBI Taxonomy" id="29448"/>
    <lineage>
        <taxon>Bacteria</taxon>
        <taxon>Pseudomonadati</taxon>
        <taxon>Pseudomonadota</taxon>
        <taxon>Alphaproteobacteria</taxon>
        <taxon>Hyphomicrobiales</taxon>
        <taxon>Nitrobacteraceae</taxon>
        <taxon>Bradyrhizobium</taxon>
    </lineage>
</organism>
<dbReference type="RefSeq" id="WP_137483575.1">
    <property type="nucleotide sequence ID" value="NZ_SZZP01000038.1"/>
</dbReference>
<protein>
    <submittedName>
        <fullName evidence="1">Uncharacterized protein</fullName>
    </submittedName>
</protein>
<dbReference type="Proteomes" id="UP000305095">
    <property type="component" value="Unassembled WGS sequence"/>
</dbReference>
<dbReference type="AlphaFoldDB" id="A0A4U6RGS2"/>
<dbReference type="EMBL" id="SZZP01000038">
    <property type="protein sequence ID" value="TKV73289.1"/>
    <property type="molecule type" value="Genomic_DNA"/>
</dbReference>